<evidence type="ECO:0000313" key="2">
    <source>
        <dbReference type="EMBL" id="RKP26497.1"/>
    </source>
</evidence>
<feature type="compositionally biased region" description="Gly residues" evidence="1">
    <location>
        <begin position="17"/>
        <end position="34"/>
    </location>
</feature>
<feature type="region of interest" description="Disordered" evidence="1">
    <location>
        <begin position="1"/>
        <end position="34"/>
    </location>
</feature>
<dbReference type="Proteomes" id="UP000278143">
    <property type="component" value="Unassembled WGS sequence"/>
</dbReference>
<feature type="region of interest" description="Disordered" evidence="1">
    <location>
        <begin position="70"/>
        <end position="113"/>
    </location>
</feature>
<reference evidence="3" key="1">
    <citation type="journal article" date="2018" name="Nat. Microbiol.">
        <title>Leveraging single-cell genomics to expand the fungal tree of life.</title>
        <authorList>
            <person name="Ahrendt S.R."/>
            <person name="Quandt C.A."/>
            <person name="Ciobanu D."/>
            <person name="Clum A."/>
            <person name="Salamov A."/>
            <person name="Andreopoulos B."/>
            <person name="Cheng J.F."/>
            <person name="Woyke T."/>
            <person name="Pelin A."/>
            <person name="Henrissat B."/>
            <person name="Reynolds N.K."/>
            <person name="Benny G.L."/>
            <person name="Smith M.E."/>
            <person name="James T.Y."/>
            <person name="Grigoriev I.V."/>
        </authorList>
    </citation>
    <scope>NUCLEOTIDE SEQUENCE [LARGE SCALE GENOMIC DNA]</scope>
    <source>
        <strain evidence="3">Benny S71-1</strain>
    </source>
</reference>
<feature type="compositionally biased region" description="Basic and acidic residues" evidence="1">
    <location>
        <begin position="293"/>
        <end position="304"/>
    </location>
</feature>
<organism evidence="2 3">
    <name type="scientific">Syncephalis pseudoplumigaleata</name>
    <dbReference type="NCBI Taxonomy" id="1712513"/>
    <lineage>
        <taxon>Eukaryota</taxon>
        <taxon>Fungi</taxon>
        <taxon>Fungi incertae sedis</taxon>
        <taxon>Zoopagomycota</taxon>
        <taxon>Zoopagomycotina</taxon>
        <taxon>Zoopagomycetes</taxon>
        <taxon>Zoopagales</taxon>
        <taxon>Piptocephalidaceae</taxon>
        <taxon>Syncephalis</taxon>
    </lineage>
</organism>
<keyword evidence="3" id="KW-1185">Reference proteome</keyword>
<accession>A0A4P9Z1W9</accession>
<gene>
    <name evidence="2" type="ORF">SYNPS1DRAFT_21752</name>
</gene>
<dbReference type="OrthoDB" id="10502722at2759"/>
<feature type="compositionally biased region" description="Basic and acidic residues" evidence="1">
    <location>
        <begin position="273"/>
        <end position="286"/>
    </location>
</feature>
<name>A0A4P9Z1W9_9FUNG</name>
<feature type="region of interest" description="Disordered" evidence="1">
    <location>
        <begin position="201"/>
        <end position="222"/>
    </location>
</feature>
<evidence type="ECO:0000256" key="1">
    <source>
        <dbReference type="SAM" id="MobiDB-lite"/>
    </source>
</evidence>
<proteinExistence type="predicted"/>
<feature type="compositionally biased region" description="Basic and acidic residues" evidence="1">
    <location>
        <begin position="211"/>
        <end position="222"/>
    </location>
</feature>
<feature type="region of interest" description="Disordered" evidence="1">
    <location>
        <begin position="273"/>
        <end position="327"/>
    </location>
</feature>
<protein>
    <submittedName>
        <fullName evidence="2">Uncharacterized protein</fullName>
    </submittedName>
</protein>
<dbReference type="EMBL" id="KZ989408">
    <property type="protein sequence ID" value="RKP26497.1"/>
    <property type="molecule type" value="Genomic_DNA"/>
</dbReference>
<feature type="compositionally biased region" description="Low complexity" evidence="1">
    <location>
        <begin position="80"/>
        <end position="107"/>
    </location>
</feature>
<evidence type="ECO:0000313" key="3">
    <source>
        <dbReference type="Proteomes" id="UP000278143"/>
    </source>
</evidence>
<dbReference type="AlphaFoldDB" id="A0A4P9Z1W9"/>
<sequence>MPRRNNWKGNLTKAHGPNGGGYDGRRSQGGGAGASGSMIHCFGCNTEKTRNHFSANQLAKMAQKKRQPLCIQCSGGGGPSSSSPSSYASSNAGTDRSMSSPAPSRSSNGHSTPVPTQMCSYCLLMKPKSGFNPTQWKKREHGTCQDCMDNFEKEADADHIHNLTAEKYTYDPDVDISMLPQAAQVAHANKRSLRRVRPGNSAMLDVSGDTRTYDRKGSREKTPAIKAAVKKRETKSSSYDSDFAEGEDYNDYGVFGYGNDSSFYLDTIGTGYSDDKSDKDSSDHVRTFNRNHRFNDAYQQKEPRPAYVPRSNYGRQLIDDDGFDDYH</sequence>